<keyword evidence="3" id="KW-1185">Reference proteome</keyword>
<name>A0ABP0VUP8_9BRYO</name>
<reference evidence="2" key="1">
    <citation type="submission" date="2024-02" db="EMBL/GenBank/DDBJ databases">
        <authorList>
            <consortium name="ELIXIR-Norway"/>
            <consortium name="Elixir Norway"/>
        </authorList>
    </citation>
    <scope>NUCLEOTIDE SEQUENCE</scope>
</reference>
<accession>A0ABP0VUP8</accession>
<feature type="region of interest" description="Disordered" evidence="1">
    <location>
        <begin position="140"/>
        <end position="162"/>
    </location>
</feature>
<organism evidence="2 3">
    <name type="scientific">Sphagnum jensenii</name>
    <dbReference type="NCBI Taxonomy" id="128206"/>
    <lineage>
        <taxon>Eukaryota</taxon>
        <taxon>Viridiplantae</taxon>
        <taxon>Streptophyta</taxon>
        <taxon>Embryophyta</taxon>
        <taxon>Bryophyta</taxon>
        <taxon>Sphagnophytina</taxon>
        <taxon>Sphagnopsida</taxon>
        <taxon>Sphagnales</taxon>
        <taxon>Sphagnaceae</taxon>
        <taxon>Sphagnum</taxon>
    </lineage>
</organism>
<evidence type="ECO:0000256" key="1">
    <source>
        <dbReference type="SAM" id="MobiDB-lite"/>
    </source>
</evidence>
<dbReference type="EMBL" id="OZ020105">
    <property type="protein sequence ID" value="CAK9256785.1"/>
    <property type="molecule type" value="Genomic_DNA"/>
</dbReference>
<gene>
    <name evidence="2" type="ORF">CSSPJE1EN1_LOCUS2263</name>
</gene>
<proteinExistence type="predicted"/>
<feature type="region of interest" description="Disordered" evidence="1">
    <location>
        <begin position="1"/>
        <end position="21"/>
    </location>
</feature>
<sequence>MIPLRTKCSATRPRPTPRATSIELHESATDPAEVAAMRRNIPAGCPVSTRDPLPRLSTDIPIIVLSSSDDEEGKNKMYKNARVAAHDLLLVTIHIIYMRMEIADELVEEVSTRINMLQHDEITSRLNKSRRKPSLKFLLNSGTSNLSPEGSHYGSKDSTKVDPDWQYSCRRIESSAKRLKTLCLNTQQSQVVFQGREKCFAKPTEDQYGLGRGRDQDVQQGL</sequence>
<dbReference type="Proteomes" id="UP001497444">
    <property type="component" value="Chromosome 10"/>
</dbReference>
<evidence type="ECO:0000313" key="3">
    <source>
        <dbReference type="Proteomes" id="UP001497444"/>
    </source>
</evidence>
<protein>
    <submittedName>
        <fullName evidence="2">Uncharacterized protein</fullName>
    </submittedName>
</protein>
<evidence type="ECO:0000313" key="2">
    <source>
        <dbReference type="EMBL" id="CAK9256785.1"/>
    </source>
</evidence>